<dbReference type="UniPathway" id="UPA00048">
    <property type="reaction ID" value="UER00071"/>
</dbReference>
<evidence type="ECO:0000313" key="13">
    <source>
        <dbReference type="Proteomes" id="UP000587760"/>
    </source>
</evidence>
<dbReference type="Pfam" id="PF00694">
    <property type="entry name" value="Aconitase_C"/>
    <property type="match status" value="1"/>
</dbReference>
<keyword evidence="10" id="KW-0100">Branched-chain amino acid biosynthesis</keyword>
<proteinExistence type="inferred from homology"/>
<evidence type="ECO:0000256" key="9">
    <source>
        <dbReference type="ARBA" id="ARBA00023239"/>
    </source>
</evidence>
<evidence type="ECO:0000259" key="11">
    <source>
        <dbReference type="Pfam" id="PF00694"/>
    </source>
</evidence>
<dbReference type="InterPro" id="IPR050075">
    <property type="entry name" value="LeuD"/>
</dbReference>
<evidence type="ECO:0000256" key="5">
    <source>
        <dbReference type="ARBA" id="ARBA00011271"/>
    </source>
</evidence>
<evidence type="ECO:0000256" key="8">
    <source>
        <dbReference type="ARBA" id="ARBA00022605"/>
    </source>
</evidence>
<evidence type="ECO:0000256" key="3">
    <source>
        <dbReference type="ARBA" id="ARBA00004729"/>
    </source>
</evidence>
<dbReference type="InterPro" id="IPR015928">
    <property type="entry name" value="Aconitase/3IPM_dehydase_swvl"/>
</dbReference>
<dbReference type="GO" id="GO:0009098">
    <property type="term" value="P:L-leucine biosynthetic process"/>
    <property type="evidence" value="ECO:0007669"/>
    <property type="project" value="UniProtKB-UniPathway"/>
</dbReference>
<reference evidence="12 13" key="1">
    <citation type="submission" date="2020-08" db="EMBL/GenBank/DDBJ databases">
        <title>Genomic Encyclopedia of Type Strains, Phase IV (KMG-IV): sequencing the most valuable type-strain genomes for metagenomic binning, comparative biology and taxonomic classification.</title>
        <authorList>
            <person name="Goeker M."/>
        </authorList>
    </citation>
    <scope>NUCLEOTIDE SEQUENCE [LARGE SCALE GENOMIC DNA]</scope>
    <source>
        <strain evidence="12 13">DSM 2461</strain>
    </source>
</reference>
<dbReference type="GO" id="GO:0009316">
    <property type="term" value="C:3-isopropylmalate dehydratase complex"/>
    <property type="evidence" value="ECO:0007669"/>
    <property type="project" value="InterPro"/>
</dbReference>
<dbReference type="EC" id="4.2.1.33" evidence="6"/>
<sequence>MNERIIEITGKAIPLRGDDIDTDRIIPARFMKCLTFDGLGQFAFYDVKYEENGEEKRHILNSPDYQGHSILVSGRNFGCGSSREHAPWALKGMGVRCIIARSYAEIFANNCSSLGIPALIVDEASAGELMKMAEDDPLVEFRVNLNSKKLHAGNRFYAFDLPENYRIALVEGRWDTTSMLMENLEDIKLKNQFLPSFKG</sequence>
<dbReference type="SUPFAM" id="SSF52016">
    <property type="entry name" value="LeuD/IlvD-like"/>
    <property type="match status" value="1"/>
</dbReference>
<gene>
    <name evidence="12" type="ORF">HNR50_001664</name>
</gene>
<dbReference type="PANTHER" id="PTHR43345">
    <property type="entry name" value="3-ISOPROPYLMALATE DEHYDRATASE SMALL SUBUNIT 2-RELATED-RELATED"/>
    <property type="match status" value="1"/>
</dbReference>
<evidence type="ECO:0000256" key="6">
    <source>
        <dbReference type="ARBA" id="ARBA00011998"/>
    </source>
</evidence>
<comment type="catalytic activity">
    <reaction evidence="1">
        <text>(2R,3S)-3-isopropylmalate = (2S)-2-isopropylmalate</text>
        <dbReference type="Rhea" id="RHEA:32287"/>
        <dbReference type="ChEBI" id="CHEBI:1178"/>
        <dbReference type="ChEBI" id="CHEBI:35121"/>
        <dbReference type="EC" id="4.2.1.33"/>
    </reaction>
</comment>
<keyword evidence="8" id="KW-0028">Amino-acid biosynthesis</keyword>
<evidence type="ECO:0000256" key="4">
    <source>
        <dbReference type="ARBA" id="ARBA00009845"/>
    </source>
</evidence>
<dbReference type="RefSeq" id="WP_184745749.1">
    <property type="nucleotide sequence ID" value="NZ_JACHGJ010000002.1"/>
</dbReference>
<comment type="caution">
    <text evidence="12">The sequence shown here is derived from an EMBL/GenBank/DDBJ whole genome shotgun (WGS) entry which is preliminary data.</text>
</comment>
<comment type="similarity">
    <text evidence="4">Belongs to the LeuD family. LeuD type 1 subfamily.</text>
</comment>
<evidence type="ECO:0000313" key="12">
    <source>
        <dbReference type="EMBL" id="MBB6480006.1"/>
    </source>
</evidence>
<comment type="pathway">
    <text evidence="3">Amino-acid biosynthesis; L-leucine biosynthesis; L-leucine from 3-methyl-2-oxobutanoate: step 2/4.</text>
</comment>
<dbReference type="PANTHER" id="PTHR43345:SF5">
    <property type="entry name" value="3-ISOPROPYLMALATE DEHYDRATASE SMALL SUBUNIT"/>
    <property type="match status" value="1"/>
</dbReference>
<dbReference type="NCBIfam" id="NF002458">
    <property type="entry name" value="PRK01641.1"/>
    <property type="match status" value="1"/>
</dbReference>
<accession>A0A841R857</accession>
<organism evidence="12 13">
    <name type="scientific">Spirochaeta isovalerica</name>
    <dbReference type="NCBI Taxonomy" id="150"/>
    <lineage>
        <taxon>Bacteria</taxon>
        <taxon>Pseudomonadati</taxon>
        <taxon>Spirochaetota</taxon>
        <taxon>Spirochaetia</taxon>
        <taxon>Spirochaetales</taxon>
        <taxon>Spirochaetaceae</taxon>
        <taxon>Spirochaeta</taxon>
    </lineage>
</organism>
<dbReference type="InterPro" id="IPR000573">
    <property type="entry name" value="AconitaseA/IPMdHydase_ssu_swvl"/>
</dbReference>
<comment type="function">
    <text evidence="2">Catalyzes the isomerization between 2-isopropylmalate and 3-isopropylmalate, via the formation of 2-isopropylmaleate.</text>
</comment>
<evidence type="ECO:0000256" key="7">
    <source>
        <dbReference type="ARBA" id="ARBA00022430"/>
    </source>
</evidence>
<keyword evidence="7" id="KW-0432">Leucine biosynthesis</keyword>
<evidence type="ECO:0000256" key="10">
    <source>
        <dbReference type="ARBA" id="ARBA00023304"/>
    </source>
</evidence>
<protein>
    <recommendedName>
        <fullName evidence="6">3-isopropylmalate dehydratase</fullName>
        <ecNumber evidence="6">4.2.1.33</ecNumber>
    </recommendedName>
</protein>
<keyword evidence="13" id="KW-1185">Reference proteome</keyword>
<comment type="subunit">
    <text evidence="5">Heterodimer of LeuC and LeuD.</text>
</comment>
<keyword evidence="9 12" id="KW-0456">Lyase</keyword>
<dbReference type="NCBIfam" id="TIGR00171">
    <property type="entry name" value="leuD"/>
    <property type="match status" value="1"/>
</dbReference>
<evidence type="ECO:0000256" key="2">
    <source>
        <dbReference type="ARBA" id="ARBA00002695"/>
    </source>
</evidence>
<dbReference type="Proteomes" id="UP000587760">
    <property type="component" value="Unassembled WGS sequence"/>
</dbReference>
<feature type="domain" description="Aconitase A/isopropylmalate dehydratase small subunit swivel" evidence="11">
    <location>
        <begin position="3"/>
        <end position="116"/>
    </location>
</feature>
<dbReference type="InterPro" id="IPR033940">
    <property type="entry name" value="IPMI_Swivel"/>
</dbReference>
<evidence type="ECO:0000256" key="1">
    <source>
        <dbReference type="ARBA" id="ARBA00000491"/>
    </source>
</evidence>
<dbReference type="CDD" id="cd01577">
    <property type="entry name" value="IPMI_Swivel"/>
    <property type="match status" value="1"/>
</dbReference>
<dbReference type="InterPro" id="IPR004431">
    <property type="entry name" value="3-IsopropMal_deHydase_ssu"/>
</dbReference>
<name>A0A841R857_9SPIO</name>
<dbReference type="Gene3D" id="3.20.19.10">
    <property type="entry name" value="Aconitase, domain 4"/>
    <property type="match status" value="1"/>
</dbReference>
<dbReference type="GO" id="GO:0003861">
    <property type="term" value="F:3-isopropylmalate dehydratase activity"/>
    <property type="evidence" value="ECO:0007669"/>
    <property type="project" value="UniProtKB-EC"/>
</dbReference>
<dbReference type="AlphaFoldDB" id="A0A841R857"/>
<dbReference type="EMBL" id="JACHGJ010000002">
    <property type="protein sequence ID" value="MBB6480006.1"/>
    <property type="molecule type" value="Genomic_DNA"/>
</dbReference>